<accession>A0A9W6UVC1</accession>
<feature type="domain" description="DUF6531" evidence="2">
    <location>
        <begin position="60"/>
        <end position="131"/>
    </location>
</feature>
<protein>
    <recommendedName>
        <fullName evidence="2">DUF6531 domain-containing protein</fullName>
    </recommendedName>
</protein>
<dbReference type="AlphaFoldDB" id="A0A9W6UVC1"/>
<dbReference type="InterPro" id="IPR006530">
    <property type="entry name" value="YD"/>
</dbReference>
<evidence type="ECO:0000313" key="3">
    <source>
        <dbReference type="EMBL" id="GLW64879.1"/>
    </source>
</evidence>
<dbReference type="InterPro" id="IPR011044">
    <property type="entry name" value="Quino_amine_DH_bsu"/>
</dbReference>
<dbReference type="Pfam" id="PF05593">
    <property type="entry name" value="RHS_repeat"/>
    <property type="match status" value="8"/>
</dbReference>
<dbReference type="Gene3D" id="2.180.10.10">
    <property type="entry name" value="RHS repeat-associated core"/>
    <property type="match status" value="3"/>
</dbReference>
<evidence type="ECO:0000256" key="1">
    <source>
        <dbReference type="SAM" id="MobiDB-lite"/>
    </source>
</evidence>
<feature type="compositionally biased region" description="Gly residues" evidence="1">
    <location>
        <begin position="16"/>
        <end position="26"/>
    </location>
</feature>
<evidence type="ECO:0000313" key="4">
    <source>
        <dbReference type="Proteomes" id="UP001165124"/>
    </source>
</evidence>
<feature type="region of interest" description="Disordered" evidence="1">
    <location>
        <begin position="1"/>
        <end position="61"/>
    </location>
</feature>
<dbReference type="Pfam" id="PF20148">
    <property type="entry name" value="DUF6531"/>
    <property type="match status" value="1"/>
</dbReference>
<feature type="compositionally biased region" description="Basic and acidic residues" evidence="1">
    <location>
        <begin position="42"/>
        <end position="61"/>
    </location>
</feature>
<dbReference type="RefSeq" id="WP_067907287.1">
    <property type="nucleotide sequence ID" value="NZ_BSRZ01000006.1"/>
</dbReference>
<dbReference type="InterPro" id="IPR050708">
    <property type="entry name" value="T6SS_VgrG/RHS"/>
</dbReference>
<keyword evidence="4" id="KW-1185">Reference proteome</keyword>
<dbReference type="EMBL" id="BSRZ01000006">
    <property type="protein sequence ID" value="GLW64879.1"/>
    <property type="molecule type" value="Genomic_DNA"/>
</dbReference>
<comment type="caution">
    <text evidence="3">The sequence shown here is derived from an EMBL/GenBank/DDBJ whole genome shotgun (WGS) entry which is preliminary data.</text>
</comment>
<dbReference type="Proteomes" id="UP001165124">
    <property type="component" value="Unassembled WGS sequence"/>
</dbReference>
<dbReference type="PANTHER" id="PTHR32305:SF15">
    <property type="entry name" value="PROTEIN RHSA-RELATED"/>
    <property type="match status" value="1"/>
</dbReference>
<dbReference type="SUPFAM" id="SSF50969">
    <property type="entry name" value="YVTN repeat-like/Quinoprotein amine dehydrogenase"/>
    <property type="match status" value="1"/>
</dbReference>
<reference evidence="3" key="1">
    <citation type="submission" date="2023-02" db="EMBL/GenBank/DDBJ databases">
        <title>Actinomadura rubrobrunea NBRC 14622.</title>
        <authorList>
            <person name="Ichikawa N."/>
            <person name="Sato H."/>
            <person name="Tonouchi N."/>
        </authorList>
    </citation>
    <scope>NUCLEOTIDE SEQUENCE</scope>
    <source>
        <strain evidence="3">NBRC 14622</strain>
    </source>
</reference>
<feature type="compositionally biased region" description="Low complexity" evidence="1">
    <location>
        <begin position="27"/>
        <end position="41"/>
    </location>
</feature>
<dbReference type="InterPro" id="IPR031325">
    <property type="entry name" value="RHS_repeat"/>
</dbReference>
<dbReference type="InterPro" id="IPR022385">
    <property type="entry name" value="Rhs_assc_core"/>
</dbReference>
<dbReference type="NCBIfam" id="TIGR01643">
    <property type="entry name" value="YD_repeat_2x"/>
    <property type="match status" value="13"/>
</dbReference>
<gene>
    <name evidence="3" type="ORF">Arub01_31230</name>
</gene>
<dbReference type="NCBIfam" id="TIGR03696">
    <property type="entry name" value="Rhs_assc_core"/>
    <property type="match status" value="1"/>
</dbReference>
<evidence type="ECO:0000259" key="2">
    <source>
        <dbReference type="Pfam" id="PF20148"/>
    </source>
</evidence>
<organism evidence="3 4">
    <name type="scientific">Actinomadura rubrobrunea</name>
    <dbReference type="NCBI Taxonomy" id="115335"/>
    <lineage>
        <taxon>Bacteria</taxon>
        <taxon>Bacillati</taxon>
        <taxon>Actinomycetota</taxon>
        <taxon>Actinomycetes</taxon>
        <taxon>Streptosporangiales</taxon>
        <taxon>Thermomonosporaceae</taxon>
        <taxon>Actinomadura</taxon>
    </lineage>
</organism>
<proteinExistence type="predicted"/>
<dbReference type="PANTHER" id="PTHR32305">
    <property type="match status" value="1"/>
</dbReference>
<sequence length="1244" mass="137933">MFGRAAAHAFRVPKGRSGGGPGGGGRRPSSASRNSRTPARRQGNDRANARPNDTKSTTKDPIDVVTGEVLLTQTDVDLPAALPLVLERTHVSTYRAGALFGVSWASTLDQHLQLEGDGVYFLAADATVLKYPHAQLPNIQFRPVEGPQWPLTLTSDGGYTLTDPRLGRTLHFPAPGEEHGWSRLPLIAITDRNGNRIDFVYENQVLTEIRHSGGYRIAVDTAPVDDGPDRRVTALRLLPDPADGHPDGITLIRYGYDADGHLAEVVNSSGQPLRFSYDDNARLTGWVDRNGFWYRYEYDEEGRAVRGVGKDGYLNSTLAYDPANRTTVVTDSLGHATTYRYNEQFQVVEETDPLGNTVRREWDRFDRLLSFTDPLGRTTRYTYDDYGNVTSVTRPDGAVTSISYNELMLPVEVTEPGGTVWRQTYDQRGNLTSVTDPSGAVTSYDYDEHGRLTALTDPSGARTQVVNNAAGLPIAVTDPSGAVIRLQRDAMGWVVAVTDPAGGVTRYGWTLEGRLSWRILPDGTTEKWTYDAEGNEIAYTDPLGQVTRTEIGPFDQPVAHIDPDGTRLEFAYDRELRLTAVTNPRGAVWRYDYDAAGNLIAETDFNGRVLRYGYDAAGQLVQRVNGAGQTATYVRDALGQVIERRTGDGAVHRFAYDPLGRLLRAQSPNSTLEYTRDPLGRILTETVDGRTLRNEYDALGRRTRRITPTGAVSRWTYDARGLPQTLATPGGGLSFQYDAMGRETARFLGPGAAISQRHDPAGRLIAQAVWAYDQPGRGDTARSVHSRVYRYRADGIPVEIRDTLRGDVRFGLDPVGRVTAVQAQGWTERYAYDTFGNPIQADAPGDEDVRGPREYQGTLVRRAGRTVYEHDAQGRLVRTIRRTLSGQTRQWTFVWDADDRLVQATTPEGTWRYTYDPIGRRTSKQRVDQSGAVVDAVWFSWDGSRLAEQVTTTPDGRVTATSWDWEPDGYRPATQVRRSWAKDAPQAQIDTAFYAIVSDLVGTPTELVAPNGRIAWRNVTTLWGTSIAAPSAETDCPLRFPGQYHDEETGLNYNYFRYYDPASGGYASPDPIGLGAGPNHHAYVTNPTCVIDPLGLAPYKSDPAYAKDRLNPKDRASYDRIRDAVDRVRNDPQAIRRHLRTGEIDRGLEDGVWRQRMYAGTALERAVAADPAVRGDPNITHLGAGKPGKSVPDFRIGERGYAVDVTGASQSSINEHMNRTYYKHIDQIITYPTMDPDFLKKIFF</sequence>
<name>A0A9W6UVC1_9ACTN</name>
<dbReference type="InterPro" id="IPR045351">
    <property type="entry name" value="DUF6531"/>
</dbReference>